<dbReference type="Proteomes" id="UP001211907">
    <property type="component" value="Unassembled WGS sequence"/>
</dbReference>
<dbReference type="GO" id="GO:0006457">
    <property type="term" value="P:protein folding"/>
    <property type="evidence" value="ECO:0007669"/>
    <property type="project" value="TreeGrafter"/>
</dbReference>
<dbReference type="InterPro" id="IPR013873">
    <property type="entry name" value="Cdc37_C"/>
</dbReference>
<evidence type="ECO:0000256" key="4">
    <source>
        <dbReference type="SAM" id="Coils"/>
    </source>
</evidence>
<dbReference type="SMART" id="SM01070">
    <property type="entry name" value="CDC37_M"/>
    <property type="match status" value="1"/>
</dbReference>
<sequence length="455" mass="50643">MIRWKQAEVHRKRRVRADKMAALSLETQFNKDFIAALGTLNLANAQSISLQFAEKDRQLAHDVMVLAHRDLDPRWQAPVADPFFMKRVDISAALSRISAAVAENADLSVLATALISTFNERNSAIEIEIKNEQAEIDSKITSETIKEGFSKSIVSKEPSVISEPSKTKKKTVKSTETEVIALNNPVPASTVDTSKVFFIDIQNYFNISKRDHGQQAALSAEPQPTVVTDSNNDDEGDDEDDRVTITDPNVRTFAALTSAEASYKFISTHSYILAEKYHDQILAAAFDSAMKGDFAQTKICVHQSLLLQYCKLLGKDGVRLFFDRLAQHPAHKARDAFIKDVEDTFARIRARVAVLKKQEAEEADAEKKEGEKRAAAALQEDGTYKLPVSDNADEEEVKRAQVFSQLPTKLQRALLTQDVDEINEFLSASSKEDTEKYIELASSVGLISLSTDEDE</sequence>
<evidence type="ECO:0000313" key="9">
    <source>
        <dbReference type="Proteomes" id="UP001211907"/>
    </source>
</evidence>
<comment type="similarity">
    <text evidence="2">Belongs to the CDC37 family.</text>
</comment>
<evidence type="ECO:0000313" key="8">
    <source>
        <dbReference type="EMBL" id="KAJ3140836.1"/>
    </source>
</evidence>
<gene>
    <name evidence="8" type="primary">CDC37</name>
    <name evidence="8" type="ORF">HK100_008852</name>
</gene>
<dbReference type="PANTHER" id="PTHR12800">
    <property type="entry name" value="CDC37-RELATED"/>
    <property type="match status" value="1"/>
</dbReference>
<comment type="subcellular location">
    <subcellularLocation>
        <location evidence="1">Cytoplasm</location>
    </subcellularLocation>
</comment>
<feature type="domain" description="Cdc37 Hsp90 binding" evidence="7">
    <location>
        <begin position="208"/>
        <end position="367"/>
    </location>
</feature>
<comment type="caution">
    <text evidence="8">The sequence shown here is derived from an EMBL/GenBank/DDBJ whole genome shotgun (WGS) entry which is preliminary data.</text>
</comment>
<evidence type="ECO:0000256" key="3">
    <source>
        <dbReference type="ARBA" id="ARBA00022490"/>
    </source>
</evidence>
<organism evidence="8 9">
    <name type="scientific">Physocladia obscura</name>
    <dbReference type="NCBI Taxonomy" id="109957"/>
    <lineage>
        <taxon>Eukaryota</taxon>
        <taxon>Fungi</taxon>
        <taxon>Fungi incertae sedis</taxon>
        <taxon>Chytridiomycota</taxon>
        <taxon>Chytridiomycota incertae sedis</taxon>
        <taxon>Chytridiomycetes</taxon>
        <taxon>Chytridiales</taxon>
        <taxon>Chytriomycetaceae</taxon>
        <taxon>Physocladia</taxon>
    </lineage>
</organism>
<dbReference type="GO" id="GO:0031072">
    <property type="term" value="F:heat shock protein binding"/>
    <property type="evidence" value="ECO:0007669"/>
    <property type="project" value="TreeGrafter"/>
</dbReference>
<dbReference type="Pfam" id="PF08565">
    <property type="entry name" value="CDC37_M"/>
    <property type="match status" value="1"/>
</dbReference>
<dbReference type="PANTHER" id="PTHR12800:SF4">
    <property type="entry name" value="HSP90 CO-CHAPERONE CDC37"/>
    <property type="match status" value="1"/>
</dbReference>
<dbReference type="InterPro" id="IPR013874">
    <property type="entry name" value="Cdc37_Hsp90-bd"/>
</dbReference>
<keyword evidence="4" id="KW-0175">Coiled coil</keyword>
<dbReference type="AlphaFoldDB" id="A0AAD5TAV5"/>
<evidence type="ECO:0000256" key="2">
    <source>
        <dbReference type="ARBA" id="ARBA00006222"/>
    </source>
</evidence>
<dbReference type="Gene3D" id="1.20.58.610">
    <property type="entry name" value="Cdc37, Hsp90 binding domain"/>
    <property type="match status" value="1"/>
</dbReference>
<dbReference type="GO" id="GO:0005737">
    <property type="term" value="C:cytoplasm"/>
    <property type="evidence" value="ECO:0007669"/>
    <property type="project" value="UniProtKB-SubCell"/>
</dbReference>
<reference evidence="8" key="1">
    <citation type="submission" date="2020-05" db="EMBL/GenBank/DDBJ databases">
        <title>Phylogenomic resolution of chytrid fungi.</title>
        <authorList>
            <person name="Stajich J.E."/>
            <person name="Amses K."/>
            <person name="Simmons R."/>
            <person name="Seto K."/>
            <person name="Myers J."/>
            <person name="Bonds A."/>
            <person name="Quandt C.A."/>
            <person name="Barry K."/>
            <person name="Liu P."/>
            <person name="Grigoriev I."/>
            <person name="Longcore J.E."/>
            <person name="James T.Y."/>
        </authorList>
    </citation>
    <scope>NUCLEOTIDE SEQUENCE</scope>
    <source>
        <strain evidence="8">JEL0513</strain>
    </source>
</reference>
<feature type="domain" description="Cdc37 C-terminal" evidence="6">
    <location>
        <begin position="384"/>
        <end position="455"/>
    </location>
</feature>
<proteinExistence type="inferred from homology"/>
<feature type="compositionally biased region" description="Acidic residues" evidence="5">
    <location>
        <begin position="231"/>
        <end position="241"/>
    </location>
</feature>
<dbReference type="GO" id="GO:0051082">
    <property type="term" value="F:unfolded protein binding"/>
    <property type="evidence" value="ECO:0007669"/>
    <property type="project" value="TreeGrafter"/>
</dbReference>
<feature type="coiled-coil region" evidence="4">
    <location>
        <begin position="338"/>
        <end position="380"/>
    </location>
</feature>
<dbReference type="GO" id="GO:0051087">
    <property type="term" value="F:protein-folding chaperone binding"/>
    <property type="evidence" value="ECO:0007669"/>
    <property type="project" value="TreeGrafter"/>
</dbReference>
<dbReference type="SMART" id="SM01069">
    <property type="entry name" value="CDC37_C"/>
    <property type="match status" value="1"/>
</dbReference>
<dbReference type="InterPro" id="IPR038189">
    <property type="entry name" value="Cdc37_Hsp90-bd_sf"/>
</dbReference>
<dbReference type="EMBL" id="JADGJH010000044">
    <property type="protein sequence ID" value="KAJ3140836.1"/>
    <property type="molecule type" value="Genomic_DNA"/>
</dbReference>
<name>A0AAD5TAV5_9FUNG</name>
<dbReference type="Pfam" id="PF08564">
    <property type="entry name" value="CDC37_C"/>
    <property type="match status" value="1"/>
</dbReference>
<accession>A0AAD5TAV5</accession>
<evidence type="ECO:0000259" key="7">
    <source>
        <dbReference type="SMART" id="SM01070"/>
    </source>
</evidence>
<evidence type="ECO:0000256" key="1">
    <source>
        <dbReference type="ARBA" id="ARBA00004496"/>
    </source>
</evidence>
<protein>
    <submittedName>
        <fullName evidence="8">Hsp90 co-chaperone Cdc37</fullName>
    </submittedName>
</protein>
<dbReference type="SUPFAM" id="SSF101391">
    <property type="entry name" value="Hsp90 co-chaperone CDC37"/>
    <property type="match status" value="1"/>
</dbReference>
<keyword evidence="9" id="KW-1185">Reference proteome</keyword>
<keyword evidence="3" id="KW-0963">Cytoplasm</keyword>
<feature type="region of interest" description="Disordered" evidence="5">
    <location>
        <begin position="213"/>
        <end position="244"/>
    </location>
</feature>
<evidence type="ECO:0000256" key="5">
    <source>
        <dbReference type="SAM" id="MobiDB-lite"/>
    </source>
</evidence>
<evidence type="ECO:0000259" key="6">
    <source>
        <dbReference type="SMART" id="SM01069"/>
    </source>
</evidence>
<dbReference type="InterPro" id="IPR004918">
    <property type="entry name" value="Cdc37"/>
</dbReference>
<dbReference type="GO" id="GO:0050821">
    <property type="term" value="P:protein stabilization"/>
    <property type="evidence" value="ECO:0007669"/>
    <property type="project" value="TreeGrafter"/>
</dbReference>